<evidence type="ECO:0000313" key="1">
    <source>
        <dbReference type="EMBL" id="CAG8759297.1"/>
    </source>
</evidence>
<protein>
    <submittedName>
        <fullName evidence="1">6627_t:CDS:1</fullName>
    </submittedName>
</protein>
<proteinExistence type="predicted"/>
<evidence type="ECO:0000313" key="2">
    <source>
        <dbReference type="Proteomes" id="UP000789366"/>
    </source>
</evidence>
<reference evidence="1" key="1">
    <citation type="submission" date="2021-06" db="EMBL/GenBank/DDBJ databases">
        <authorList>
            <person name="Kallberg Y."/>
            <person name="Tangrot J."/>
            <person name="Rosling A."/>
        </authorList>
    </citation>
    <scope>NUCLEOTIDE SEQUENCE</scope>
    <source>
        <strain evidence="1">28 12/20/2015</strain>
    </source>
</reference>
<accession>A0ACA9QMN2</accession>
<feature type="non-terminal residue" evidence="1">
    <location>
        <position position="1"/>
    </location>
</feature>
<gene>
    <name evidence="1" type="ORF">SPELUC_LOCUS15028</name>
</gene>
<name>A0ACA9QMN2_9GLOM</name>
<dbReference type="EMBL" id="CAJVPW010047341">
    <property type="protein sequence ID" value="CAG8759297.1"/>
    <property type="molecule type" value="Genomic_DNA"/>
</dbReference>
<comment type="caution">
    <text evidence="1">The sequence shown here is derived from an EMBL/GenBank/DDBJ whole genome shotgun (WGS) entry which is preliminary data.</text>
</comment>
<organism evidence="1 2">
    <name type="scientific">Cetraspora pellucida</name>
    <dbReference type="NCBI Taxonomy" id="1433469"/>
    <lineage>
        <taxon>Eukaryota</taxon>
        <taxon>Fungi</taxon>
        <taxon>Fungi incertae sedis</taxon>
        <taxon>Mucoromycota</taxon>
        <taxon>Glomeromycotina</taxon>
        <taxon>Glomeromycetes</taxon>
        <taxon>Diversisporales</taxon>
        <taxon>Gigasporaceae</taxon>
        <taxon>Cetraspora</taxon>
    </lineage>
</organism>
<sequence>EMDCFTDVILISDDEPEIIDTSTLEDDDIKIIEVASQIVNTRIKLKDKIDSNLMNENTGFYNDLTLFNNNWNVDTTEKLQEPNNQALQTFNVDDSWNTDVTDELQELNNQVLHTINESDNDWNTDTINVSQEMDLLTNFDHSSNSSYYLNSSFFITNELDNADD</sequence>
<feature type="non-terminal residue" evidence="1">
    <location>
        <position position="164"/>
    </location>
</feature>
<dbReference type="Proteomes" id="UP000789366">
    <property type="component" value="Unassembled WGS sequence"/>
</dbReference>
<keyword evidence="2" id="KW-1185">Reference proteome</keyword>